<gene>
    <name evidence="1" type="ORF">T12_4519</name>
</gene>
<dbReference type="Proteomes" id="UP000054783">
    <property type="component" value="Unassembled WGS sequence"/>
</dbReference>
<comment type="caution">
    <text evidence="1">The sequence shown here is derived from an EMBL/GenBank/DDBJ whole genome shotgun (WGS) entry which is preliminary data.</text>
</comment>
<evidence type="ECO:0000313" key="1">
    <source>
        <dbReference type="EMBL" id="KRY19270.1"/>
    </source>
</evidence>
<proteinExistence type="predicted"/>
<dbReference type="AlphaFoldDB" id="A0A0V1A367"/>
<evidence type="ECO:0000313" key="2">
    <source>
        <dbReference type="Proteomes" id="UP000054783"/>
    </source>
</evidence>
<organism evidence="1 2">
    <name type="scientific">Trichinella patagoniensis</name>
    <dbReference type="NCBI Taxonomy" id="990121"/>
    <lineage>
        <taxon>Eukaryota</taxon>
        <taxon>Metazoa</taxon>
        <taxon>Ecdysozoa</taxon>
        <taxon>Nematoda</taxon>
        <taxon>Enoplea</taxon>
        <taxon>Dorylaimia</taxon>
        <taxon>Trichinellida</taxon>
        <taxon>Trichinellidae</taxon>
        <taxon>Trichinella</taxon>
    </lineage>
</organism>
<accession>A0A0V1A367</accession>
<dbReference type="OrthoDB" id="10368345at2759"/>
<dbReference type="EMBL" id="JYDQ01000037">
    <property type="protein sequence ID" value="KRY19270.1"/>
    <property type="molecule type" value="Genomic_DNA"/>
</dbReference>
<name>A0A0V1A367_9BILA</name>
<reference evidence="1 2" key="1">
    <citation type="submission" date="2015-01" db="EMBL/GenBank/DDBJ databases">
        <title>Evolution of Trichinella species and genotypes.</title>
        <authorList>
            <person name="Korhonen P.K."/>
            <person name="Edoardo P."/>
            <person name="Giuseppe L.R."/>
            <person name="Gasser R.B."/>
        </authorList>
    </citation>
    <scope>NUCLEOTIDE SEQUENCE [LARGE SCALE GENOMIC DNA]</scope>
    <source>
        <strain evidence="1">ISS2496</strain>
    </source>
</reference>
<keyword evidence="2" id="KW-1185">Reference proteome</keyword>
<protein>
    <submittedName>
        <fullName evidence="1">Uncharacterized protein</fullName>
    </submittedName>
</protein>
<sequence>MGITLVTNKEIHCVILFGHFAGETASLFTVNLSVVNQSGTDRFNLAIPSKPLLTRKSKISNVEWLITFLVL</sequence>